<sequence length="78" mass="8524">MENFQDASCLCLLFLTLAGIANLGPVSVCQVPVRPGHTSVMISFSMPLHRQVSFLCTMSNDMGASVRHWQIQETASLV</sequence>
<proteinExistence type="predicted"/>
<gene>
    <name evidence="2" type="ORF">QBC46DRAFT_393825</name>
</gene>
<evidence type="ECO:0000313" key="2">
    <source>
        <dbReference type="EMBL" id="KAK3936947.1"/>
    </source>
</evidence>
<protein>
    <submittedName>
        <fullName evidence="2">Uncharacterized protein</fullName>
    </submittedName>
</protein>
<keyword evidence="1" id="KW-0732">Signal</keyword>
<comment type="caution">
    <text evidence="2">The sequence shown here is derived from an EMBL/GenBank/DDBJ whole genome shotgun (WGS) entry which is preliminary data.</text>
</comment>
<feature type="signal peptide" evidence="1">
    <location>
        <begin position="1"/>
        <end position="23"/>
    </location>
</feature>
<dbReference type="EMBL" id="MU853867">
    <property type="protein sequence ID" value="KAK3936947.1"/>
    <property type="molecule type" value="Genomic_DNA"/>
</dbReference>
<reference evidence="3" key="1">
    <citation type="journal article" date="2023" name="Mol. Phylogenet. Evol.">
        <title>Genome-scale phylogeny and comparative genomics of the fungal order Sordariales.</title>
        <authorList>
            <person name="Hensen N."/>
            <person name="Bonometti L."/>
            <person name="Westerberg I."/>
            <person name="Brannstrom I.O."/>
            <person name="Guillou S."/>
            <person name="Cros-Aarteil S."/>
            <person name="Calhoun S."/>
            <person name="Haridas S."/>
            <person name="Kuo A."/>
            <person name="Mondo S."/>
            <person name="Pangilinan J."/>
            <person name="Riley R."/>
            <person name="LaButti K."/>
            <person name="Andreopoulos B."/>
            <person name="Lipzen A."/>
            <person name="Chen C."/>
            <person name="Yan M."/>
            <person name="Daum C."/>
            <person name="Ng V."/>
            <person name="Clum A."/>
            <person name="Steindorff A."/>
            <person name="Ohm R.A."/>
            <person name="Martin F."/>
            <person name="Silar P."/>
            <person name="Natvig D.O."/>
            <person name="Lalanne C."/>
            <person name="Gautier V."/>
            <person name="Ament-Velasquez S.L."/>
            <person name="Kruys A."/>
            <person name="Hutchinson M.I."/>
            <person name="Powell A.J."/>
            <person name="Barry K."/>
            <person name="Miller A.N."/>
            <person name="Grigoriev I.V."/>
            <person name="Debuchy R."/>
            <person name="Gladieux P."/>
            <person name="Hiltunen Thoren M."/>
            <person name="Johannesson H."/>
        </authorList>
    </citation>
    <scope>NUCLEOTIDE SEQUENCE [LARGE SCALE GENOMIC DNA]</scope>
    <source>
        <strain evidence="3">CBS 340.73</strain>
    </source>
</reference>
<evidence type="ECO:0000313" key="3">
    <source>
        <dbReference type="Proteomes" id="UP001303473"/>
    </source>
</evidence>
<dbReference type="Proteomes" id="UP001303473">
    <property type="component" value="Unassembled WGS sequence"/>
</dbReference>
<feature type="chain" id="PRO_5042817848" evidence="1">
    <location>
        <begin position="24"/>
        <end position="78"/>
    </location>
</feature>
<evidence type="ECO:0000256" key="1">
    <source>
        <dbReference type="SAM" id="SignalP"/>
    </source>
</evidence>
<accession>A0AAN6S0R2</accession>
<organism evidence="2 3">
    <name type="scientific">Diplogelasinospora grovesii</name>
    <dbReference type="NCBI Taxonomy" id="303347"/>
    <lineage>
        <taxon>Eukaryota</taxon>
        <taxon>Fungi</taxon>
        <taxon>Dikarya</taxon>
        <taxon>Ascomycota</taxon>
        <taxon>Pezizomycotina</taxon>
        <taxon>Sordariomycetes</taxon>
        <taxon>Sordariomycetidae</taxon>
        <taxon>Sordariales</taxon>
        <taxon>Diplogelasinosporaceae</taxon>
        <taxon>Diplogelasinospora</taxon>
    </lineage>
</organism>
<dbReference type="AlphaFoldDB" id="A0AAN6S0R2"/>
<keyword evidence="3" id="KW-1185">Reference proteome</keyword>
<name>A0AAN6S0R2_9PEZI</name>